<dbReference type="Proteomes" id="UP000067626">
    <property type="component" value="Chromosome"/>
</dbReference>
<dbReference type="STRING" id="52.CMC5_019330"/>
<sequence length="95" mass="9627">MNLDAETVVREDGDGDGDTDVRIPGIAFEIGDIEVVSPAHEDVDRETVGVPGDDARMTGDGAIARSGDAIGMGGDAGVTRGDDVAGLLAVRGFSL</sequence>
<reference evidence="2 3" key="1">
    <citation type="submission" date="2015-07" db="EMBL/GenBank/DDBJ databases">
        <title>Genome analysis of myxobacterium Chondromyces crocatus Cm c5 reveals a high potential for natural compound synthesis and the genetic basis for the loss of fruiting body formation.</title>
        <authorList>
            <person name="Zaburannyi N."/>
            <person name="Bunk B."/>
            <person name="Maier J."/>
            <person name="Overmann J."/>
            <person name="Mueller R."/>
        </authorList>
    </citation>
    <scope>NUCLEOTIDE SEQUENCE [LARGE SCALE GENOMIC DNA]</scope>
    <source>
        <strain evidence="2 3">Cm c5</strain>
    </source>
</reference>
<feature type="compositionally biased region" description="Basic and acidic residues" evidence="1">
    <location>
        <begin position="42"/>
        <end position="57"/>
    </location>
</feature>
<dbReference type="KEGG" id="ccro:CMC5_019330"/>
<dbReference type="AlphaFoldDB" id="A0A0K1EA83"/>
<name>A0A0K1EA83_CHOCO</name>
<evidence type="ECO:0000256" key="1">
    <source>
        <dbReference type="SAM" id="MobiDB-lite"/>
    </source>
</evidence>
<dbReference type="RefSeq" id="WP_156338396.1">
    <property type="nucleotide sequence ID" value="NZ_CP012159.1"/>
</dbReference>
<evidence type="ECO:0000313" key="3">
    <source>
        <dbReference type="Proteomes" id="UP000067626"/>
    </source>
</evidence>
<accession>A0A0K1EA83</accession>
<evidence type="ECO:0000313" key="2">
    <source>
        <dbReference type="EMBL" id="AKT37791.1"/>
    </source>
</evidence>
<protein>
    <submittedName>
        <fullName evidence="2">Uncharacterized protein</fullName>
    </submittedName>
</protein>
<proteinExistence type="predicted"/>
<dbReference type="EMBL" id="CP012159">
    <property type="protein sequence ID" value="AKT37791.1"/>
    <property type="molecule type" value="Genomic_DNA"/>
</dbReference>
<gene>
    <name evidence="2" type="ORF">CMC5_019330</name>
</gene>
<feature type="region of interest" description="Disordered" evidence="1">
    <location>
        <begin position="42"/>
        <end position="61"/>
    </location>
</feature>
<organism evidence="2 3">
    <name type="scientific">Chondromyces crocatus</name>
    <dbReference type="NCBI Taxonomy" id="52"/>
    <lineage>
        <taxon>Bacteria</taxon>
        <taxon>Pseudomonadati</taxon>
        <taxon>Myxococcota</taxon>
        <taxon>Polyangia</taxon>
        <taxon>Polyangiales</taxon>
        <taxon>Polyangiaceae</taxon>
        <taxon>Chondromyces</taxon>
    </lineage>
</organism>
<feature type="region of interest" description="Disordered" evidence="1">
    <location>
        <begin position="1"/>
        <end position="21"/>
    </location>
</feature>
<keyword evidence="3" id="KW-1185">Reference proteome</keyword>